<accession>W7KG36</accession>
<feature type="transmembrane region" description="Helical" evidence="1">
    <location>
        <begin position="103"/>
        <end position="122"/>
    </location>
</feature>
<evidence type="ECO:0000313" key="2">
    <source>
        <dbReference type="EMBL" id="EWC88782.1"/>
    </source>
</evidence>
<evidence type="ECO:0000256" key="1">
    <source>
        <dbReference type="SAM" id="Phobius"/>
    </source>
</evidence>
<dbReference type="AlphaFoldDB" id="W7KG36"/>
<sequence length="156" mass="18324">MEVVKLGYAIYPMFYIPTFWSPLYPKISTQNCMHILYSKSSHALSTNICPYSKCSSLCISKLMWDMLVFVHLFCQYISNLYVPLCVQVMYVSSNIGRTSLYDVVLDVPSIFTTNLLLSYYYFTTTNLVVYYYYLGMTSLLLTWWNITTTIVLLYYY</sequence>
<keyword evidence="3" id="KW-1185">Reference proteome</keyword>
<protein>
    <submittedName>
        <fullName evidence="2">Uncharacterized protein</fullName>
    </submittedName>
</protein>
<dbReference type="Proteomes" id="UP000030673">
    <property type="component" value="Unassembled WGS sequence"/>
</dbReference>
<name>W7KG36_PLAFO</name>
<keyword evidence="1" id="KW-0472">Membrane</keyword>
<proteinExistence type="predicted"/>
<organism evidence="2 3">
    <name type="scientific">Plasmodium falciparum (isolate NF54)</name>
    <dbReference type="NCBI Taxonomy" id="5843"/>
    <lineage>
        <taxon>Eukaryota</taxon>
        <taxon>Sar</taxon>
        <taxon>Alveolata</taxon>
        <taxon>Apicomplexa</taxon>
        <taxon>Aconoidasida</taxon>
        <taxon>Haemosporida</taxon>
        <taxon>Plasmodiidae</taxon>
        <taxon>Plasmodium</taxon>
        <taxon>Plasmodium (Laverania)</taxon>
    </lineage>
</organism>
<dbReference type="EMBL" id="KE123800">
    <property type="protein sequence ID" value="EWC88782.1"/>
    <property type="molecule type" value="Genomic_DNA"/>
</dbReference>
<evidence type="ECO:0000313" key="3">
    <source>
        <dbReference type="Proteomes" id="UP000030673"/>
    </source>
</evidence>
<keyword evidence="1" id="KW-1133">Transmembrane helix</keyword>
<gene>
    <name evidence="2" type="ORF">PFNF54_02421</name>
</gene>
<keyword evidence="1" id="KW-0812">Transmembrane</keyword>
<feature type="transmembrane region" description="Helical" evidence="1">
    <location>
        <begin position="66"/>
        <end position="91"/>
    </location>
</feature>
<dbReference type="OMA" id="WNITTTI"/>
<reference evidence="2 3" key="1">
    <citation type="submission" date="2013-02" db="EMBL/GenBank/DDBJ databases">
        <title>The Genome Sequence of Plasmodium falciparum NF54.</title>
        <authorList>
            <consortium name="The Broad Institute Genome Sequencing Platform"/>
            <consortium name="The Broad Institute Genome Sequencing Center for Infectious Disease"/>
            <person name="Neafsey D."/>
            <person name="Cheeseman I."/>
            <person name="Volkman S."/>
            <person name="Adams J."/>
            <person name="Walker B."/>
            <person name="Young S.K."/>
            <person name="Zeng Q."/>
            <person name="Gargeya S."/>
            <person name="Fitzgerald M."/>
            <person name="Haas B."/>
            <person name="Abouelleil A."/>
            <person name="Alvarado L."/>
            <person name="Arachchi H.M."/>
            <person name="Berlin A.M."/>
            <person name="Chapman S.B."/>
            <person name="Dewar J."/>
            <person name="Goldberg J."/>
            <person name="Griggs A."/>
            <person name="Gujja S."/>
            <person name="Hansen M."/>
            <person name="Howarth C."/>
            <person name="Imamovic A."/>
            <person name="Larimer J."/>
            <person name="McCowan C."/>
            <person name="Murphy C."/>
            <person name="Neiman D."/>
            <person name="Pearson M."/>
            <person name="Priest M."/>
            <person name="Roberts A."/>
            <person name="Saif S."/>
            <person name="Shea T."/>
            <person name="Sisk P."/>
            <person name="Sykes S."/>
            <person name="Wortman J."/>
            <person name="Nusbaum C."/>
            <person name="Birren B."/>
        </authorList>
    </citation>
    <scope>NUCLEOTIDE SEQUENCE [LARGE SCALE GENOMIC DNA]</scope>
    <source>
        <strain evidence="2 3">NF54</strain>
    </source>
</reference>
<feature type="transmembrane region" description="Helical" evidence="1">
    <location>
        <begin position="128"/>
        <end position="155"/>
    </location>
</feature>